<organism evidence="4 5">
    <name type="scientific">Pseudomonas asturiensis</name>
    <dbReference type="NCBI Taxonomy" id="1190415"/>
    <lineage>
        <taxon>Bacteria</taxon>
        <taxon>Pseudomonadati</taxon>
        <taxon>Pseudomonadota</taxon>
        <taxon>Gammaproteobacteria</taxon>
        <taxon>Pseudomonadales</taxon>
        <taxon>Pseudomonadaceae</taxon>
        <taxon>Pseudomonas</taxon>
    </lineage>
</organism>
<feature type="transmembrane region" description="Helical" evidence="2">
    <location>
        <begin position="6"/>
        <end position="25"/>
    </location>
</feature>
<evidence type="ECO:0000256" key="1">
    <source>
        <dbReference type="ARBA" id="ARBA00005791"/>
    </source>
</evidence>
<sequence length="231" mass="25196">MNRRIIYLSLLGAVVALAVGSYFLAPAIRQHMHDIASSAASQSEQEKPDTPWVYGRESARFTIVEYADLECPYCKDYFPRLKAWIDTHPDANLQWHHLPLPMHEPMASYEARWAECAGIEGGNNAFWRAVGLIYSSTRSNGSGPANAPQLDELGDRQAAIDECASNHASVLQKVRAQTYQASLDGITATPTLIVKDKATGRSIKLQGAPDGDVLLSAIDWLSNPAQGSGSK</sequence>
<keyword evidence="4" id="KW-0413">Isomerase</keyword>
<dbReference type="InterPro" id="IPR013766">
    <property type="entry name" value="Thioredoxin_domain"/>
</dbReference>
<keyword evidence="2" id="KW-0812">Transmembrane</keyword>
<dbReference type="CDD" id="cd02972">
    <property type="entry name" value="DsbA_family"/>
    <property type="match status" value="1"/>
</dbReference>
<keyword evidence="2" id="KW-0472">Membrane</keyword>
<dbReference type="AlphaFoldDB" id="A0A1M7PBV2"/>
<evidence type="ECO:0000259" key="3">
    <source>
        <dbReference type="PROSITE" id="PS51352"/>
    </source>
</evidence>
<dbReference type="Gene3D" id="3.40.30.10">
    <property type="entry name" value="Glutaredoxin"/>
    <property type="match status" value="1"/>
</dbReference>
<protein>
    <submittedName>
        <fullName evidence="4">Protein-disulfide isomerase</fullName>
    </submittedName>
</protein>
<dbReference type="SUPFAM" id="SSF52833">
    <property type="entry name" value="Thioredoxin-like"/>
    <property type="match status" value="1"/>
</dbReference>
<feature type="domain" description="Thioredoxin" evidence="3">
    <location>
        <begin position="33"/>
        <end position="223"/>
    </location>
</feature>
<gene>
    <name evidence="4" type="ORF">SAMN05216593_109176</name>
</gene>
<dbReference type="InterPro" id="IPR036249">
    <property type="entry name" value="Thioredoxin-like_sf"/>
</dbReference>
<evidence type="ECO:0000313" key="4">
    <source>
        <dbReference type="EMBL" id="SHN14343.1"/>
    </source>
</evidence>
<dbReference type="InterPro" id="IPR012336">
    <property type="entry name" value="Thioredoxin-like_fold"/>
</dbReference>
<proteinExistence type="inferred from homology"/>
<evidence type="ECO:0000313" key="5">
    <source>
        <dbReference type="Proteomes" id="UP000183983"/>
    </source>
</evidence>
<comment type="similarity">
    <text evidence="1">Belongs to the thioredoxin family. DsbA subfamily.</text>
</comment>
<dbReference type="STRING" id="1190415.SAMN05216593_109176"/>
<dbReference type="GO" id="GO:0016853">
    <property type="term" value="F:isomerase activity"/>
    <property type="evidence" value="ECO:0007669"/>
    <property type="project" value="UniProtKB-KW"/>
</dbReference>
<dbReference type="Proteomes" id="UP000183983">
    <property type="component" value="Unassembled WGS sequence"/>
</dbReference>
<dbReference type="Pfam" id="PF13462">
    <property type="entry name" value="Thioredoxin_4"/>
    <property type="match status" value="1"/>
</dbReference>
<dbReference type="PANTHER" id="PTHR13887">
    <property type="entry name" value="GLUTATHIONE S-TRANSFERASE KAPPA"/>
    <property type="match status" value="1"/>
</dbReference>
<accession>A0A1M7PBV2</accession>
<dbReference type="OrthoDB" id="9780340at2"/>
<dbReference type="PANTHER" id="PTHR13887:SF56">
    <property type="entry name" value="THIOREDOXIN-LIKE REDUCTASE RV2466C"/>
    <property type="match status" value="1"/>
</dbReference>
<dbReference type="RefSeq" id="WP_073168832.1">
    <property type="nucleotide sequence ID" value="NZ_FRDA01000009.1"/>
</dbReference>
<dbReference type="PROSITE" id="PS51352">
    <property type="entry name" value="THIOREDOXIN_2"/>
    <property type="match status" value="1"/>
</dbReference>
<keyword evidence="2" id="KW-1133">Transmembrane helix</keyword>
<dbReference type="EMBL" id="FRDA01000009">
    <property type="protein sequence ID" value="SHN14343.1"/>
    <property type="molecule type" value="Genomic_DNA"/>
</dbReference>
<name>A0A1M7PBV2_9PSED</name>
<evidence type="ECO:0000256" key="2">
    <source>
        <dbReference type="SAM" id="Phobius"/>
    </source>
</evidence>
<reference evidence="4 5" key="1">
    <citation type="submission" date="2016-11" db="EMBL/GenBank/DDBJ databases">
        <authorList>
            <person name="Jaros S."/>
            <person name="Januszkiewicz K."/>
            <person name="Wedrychowicz H."/>
        </authorList>
    </citation>
    <scope>NUCLEOTIDE SEQUENCE [LARGE SCALE GENOMIC DNA]</scope>
    <source>
        <strain evidence="4 5">LMG 26898</strain>
    </source>
</reference>